<protein>
    <submittedName>
        <fullName evidence="3">Uncharacterized protein</fullName>
    </submittedName>
</protein>
<dbReference type="EMBL" id="QNSA01000005">
    <property type="protein sequence ID" value="RBP74110.1"/>
    <property type="molecule type" value="Genomic_DNA"/>
</dbReference>
<dbReference type="Proteomes" id="UP000252795">
    <property type="component" value="Unassembled WGS sequence"/>
</dbReference>
<proteinExistence type="predicted"/>
<dbReference type="Proteomes" id="UP000253065">
    <property type="component" value="Unassembled WGS sequence"/>
</dbReference>
<evidence type="ECO:0000256" key="1">
    <source>
        <dbReference type="SAM" id="MobiDB-lite"/>
    </source>
</evidence>
<gene>
    <name evidence="3" type="ORF">DET51_105235</name>
    <name evidence="2" type="ORF">DET64_105236</name>
</gene>
<evidence type="ECO:0000313" key="3">
    <source>
        <dbReference type="EMBL" id="RCW34859.1"/>
    </source>
</evidence>
<comment type="caution">
    <text evidence="3">The sequence shown here is derived from an EMBL/GenBank/DDBJ whole genome shotgun (WGS) entry which is preliminary data.</text>
</comment>
<dbReference type="EMBL" id="QPJB01000005">
    <property type="protein sequence ID" value="RCW34859.1"/>
    <property type="molecule type" value="Genomic_DNA"/>
</dbReference>
<feature type="region of interest" description="Disordered" evidence="1">
    <location>
        <begin position="99"/>
        <end position="118"/>
    </location>
</feature>
<evidence type="ECO:0000313" key="2">
    <source>
        <dbReference type="EMBL" id="RBP74110.1"/>
    </source>
</evidence>
<accession>A0A368V1C8</accession>
<name>A0A368V1C8_MARNT</name>
<sequence>MERTVTLEHLNLTVTVKELTVGDIRTWLREVQELKDFDLVDGALFQEEGASIDDLLRMTSLDKAEVDQLTPADLAKVLEKCKKVNPHFFRFRAAVLELGTRPEMPTPSEPSSAPPSRP</sequence>
<keyword evidence="5" id="KW-1185">Reference proteome</keyword>
<evidence type="ECO:0000313" key="5">
    <source>
        <dbReference type="Proteomes" id="UP000253065"/>
    </source>
</evidence>
<evidence type="ECO:0000313" key="4">
    <source>
        <dbReference type="Proteomes" id="UP000252795"/>
    </source>
</evidence>
<organism evidence="3 4">
    <name type="scientific">Marinobacter nauticus</name>
    <name type="common">Marinobacter hydrocarbonoclasticus</name>
    <name type="synonym">Marinobacter aquaeolei</name>
    <dbReference type="NCBI Taxonomy" id="2743"/>
    <lineage>
        <taxon>Bacteria</taxon>
        <taxon>Pseudomonadati</taxon>
        <taxon>Pseudomonadota</taxon>
        <taxon>Gammaproteobacteria</taxon>
        <taxon>Pseudomonadales</taxon>
        <taxon>Marinobacteraceae</taxon>
        <taxon>Marinobacter</taxon>
    </lineage>
</organism>
<dbReference type="AlphaFoldDB" id="A0A368V1C8"/>
<feature type="compositionally biased region" description="Pro residues" evidence="1">
    <location>
        <begin position="104"/>
        <end position="118"/>
    </location>
</feature>
<dbReference type="RefSeq" id="WP_181800061.1">
    <property type="nucleotide sequence ID" value="NZ_QNSA01000005.1"/>
</dbReference>
<reference evidence="3 4" key="1">
    <citation type="submission" date="2018-07" db="EMBL/GenBank/DDBJ databases">
        <title>Freshwater and sediment microbial communities from various areas in North America, analyzing microbe dynamics in response to fracking.</title>
        <authorList>
            <person name="Lamendella R."/>
        </authorList>
    </citation>
    <scope>NUCLEOTIDE SEQUENCE [LARGE SCALE GENOMIC DNA]</scope>
    <source>
        <strain evidence="3 4">114E</strain>
        <strain evidence="2 5">114E_o</strain>
    </source>
</reference>